<keyword evidence="1" id="KW-0175">Coiled coil</keyword>
<evidence type="ECO:0000313" key="4">
    <source>
        <dbReference type="Proteomes" id="UP000251213"/>
    </source>
</evidence>
<keyword evidence="4" id="KW-1185">Reference proteome</keyword>
<feature type="transmembrane region" description="Helical" evidence="2">
    <location>
        <begin position="18"/>
        <end position="36"/>
    </location>
</feature>
<dbReference type="AlphaFoldDB" id="A0A364K3D1"/>
<protein>
    <submittedName>
        <fullName evidence="3">Uncharacterized protein</fullName>
    </submittedName>
</protein>
<feature type="transmembrane region" description="Helical" evidence="2">
    <location>
        <begin position="68"/>
        <end position="90"/>
    </location>
</feature>
<evidence type="ECO:0000313" key="3">
    <source>
        <dbReference type="EMBL" id="RAL23342.1"/>
    </source>
</evidence>
<reference evidence="3 4" key="1">
    <citation type="submission" date="2018-06" db="EMBL/GenBank/DDBJ databases">
        <title>Thermoflavimicrobium daqus sp. nov., a thermophilic microbe isolated from Moutai-flavour Daqu.</title>
        <authorList>
            <person name="Wang X."/>
            <person name="Zhou H."/>
        </authorList>
    </citation>
    <scope>NUCLEOTIDE SEQUENCE [LARGE SCALE GENOMIC DNA]</scope>
    <source>
        <strain evidence="3 4">FBKL4.011</strain>
    </source>
</reference>
<proteinExistence type="predicted"/>
<dbReference type="EMBL" id="QJKK01000006">
    <property type="protein sequence ID" value="RAL23342.1"/>
    <property type="molecule type" value="Genomic_DNA"/>
</dbReference>
<accession>A0A364K3D1</accession>
<evidence type="ECO:0000256" key="2">
    <source>
        <dbReference type="SAM" id="Phobius"/>
    </source>
</evidence>
<gene>
    <name evidence="3" type="ORF">DL897_11665</name>
</gene>
<name>A0A364K3D1_9BACL</name>
<reference evidence="3 4" key="2">
    <citation type="submission" date="2018-06" db="EMBL/GenBank/DDBJ databases">
        <authorList>
            <person name="Zhirakovskaya E."/>
        </authorList>
    </citation>
    <scope>NUCLEOTIDE SEQUENCE [LARGE SCALE GENOMIC DNA]</scope>
    <source>
        <strain evidence="3 4">FBKL4.011</strain>
    </source>
</reference>
<keyword evidence="2" id="KW-0812">Transmembrane</keyword>
<sequence>MHKNRLEKSKYWIFTKRYVPVFILFLTIIFVAYIGYDNHSIHNSVTQTPASQEEKMNQFEREIDNANFILAALGITVTVSGFVLTFYGYFQATKFKEIINEVGDNHNRQVEKKFEDYKQEIDKQFKELKEQLKQEFDQKVNSVIAGIQILTGPVIAESKEFRSLEKRLNQAKERCPDIWDRYFLALFNWNKHLKHNQTTLPTRKYAEYAFRYMEGHLKEHAYHKEAWLMLMRWYNREDQDVRAVDTLRRFLERDPANVYLVEREVTNWDIQHEDILEWKEEIIKEAKQKSEDPLRYAYRILNNEDMRQNNEAVKKAVFIIYKYLTDLKKEGKEGLQDQEWLDDFFSDLELDDDDDIFESEK</sequence>
<dbReference type="RefSeq" id="WP_113659327.1">
    <property type="nucleotide sequence ID" value="NZ_KZ845668.1"/>
</dbReference>
<organism evidence="3 4">
    <name type="scientific">Thermoflavimicrobium daqui</name>
    <dbReference type="NCBI Taxonomy" id="2137476"/>
    <lineage>
        <taxon>Bacteria</taxon>
        <taxon>Bacillati</taxon>
        <taxon>Bacillota</taxon>
        <taxon>Bacilli</taxon>
        <taxon>Bacillales</taxon>
        <taxon>Thermoactinomycetaceae</taxon>
        <taxon>Thermoflavimicrobium</taxon>
    </lineage>
</organism>
<evidence type="ECO:0000256" key="1">
    <source>
        <dbReference type="SAM" id="Coils"/>
    </source>
</evidence>
<comment type="caution">
    <text evidence="3">The sequence shown here is derived from an EMBL/GenBank/DDBJ whole genome shotgun (WGS) entry which is preliminary data.</text>
</comment>
<dbReference type="Proteomes" id="UP000251213">
    <property type="component" value="Unassembled WGS sequence"/>
</dbReference>
<keyword evidence="2" id="KW-0472">Membrane</keyword>
<dbReference type="OrthoDB" id="9820359at2"/>
<feature type="coiled-coil region" evidence="1">
    <location>
        <begin position="107"/>
        <end position="174"/>
    </location>
</feature>
<keyword evidence="2" id="KW-1133">Transmembrane helix</keyword>